<keyword evidence="2" id="KW-1185">Reference proteome</keyword>
<gene>
    <name evidence="1" type="ORF">RRG08_052316</name>
</gene>
<evidence type="ECO:0000313" key="2">
    <source>
        <dbReference type="Proteomes" id="UP001283361"/>
    </source>
</evidence>
<comment type="caution">
    <text evidence="1">The sequence shown here is derived from an EMBL/GenBank/DDBJ whole genome shotgun (WGS) entry which is preliminary data.</text>
</comment>
<protein>
    <submittedName>
        <fullName evidence="1">Uncharacterized protein</fullName>
    </submittedName>
</protein>
<organism evidence="1 2">
    <name type="scientific">Elysia crispata</name>
    <name type="common">lettuce slug</name>
    <dbReference type="NCBI Taxonomy" id="231223"/>
    <lineage>
        <taxon>Eukaryota</taxon>
        <taxon>Metazoa</taxon>
        <taxon>Spiralia</taxon>
        <taxon>Lophotrochozoa</taxon>
        <taxon>Mollusca</taxon>
        <taxon>Gastropoda</taxon>
        <taxon>Heterobranchia</taxon>
        <taxon>Euthyneura</taxon>
        <taxon>Panpulmonata</taxon>
        <taxon>Sacoglossa</taxon>
        <taxon>Placobranchoidea</taxon>
        <taxon>Plakobranchidae</taxon>
        <taxon>Elysia</taxon>
    </lineage>
</organism>
<dbReference type="Proteomes" id="UP001283361">
    <property type="component" value="Unassembled WGS sequence"/>
</dbReference>
<sequence>MIVVLSRFRAVSDGSGLARDKAGGMFVTVCVCGGGRERSMIVVVLSRFRAVSDGSGLARDKAGVAEVVETRPRLIGKVNDPDIDWKFSAAINKSMALIGRRLDCFTGGRFAP</sequence>
<proteinExistence type="predicted"/>
<accession>A0AAE1AIW6</accession>
<dbReference type="AlphaFoldDB" id="A0AAE1AIW6"/>
<reference evidence="1" key="1">
    <citation type="journal article" date="2023" name="G3 (Bethesda)">
        <title>A reference genome for the long-term kleptoplast-retaining sea slug Elysia crispata morphotype clarki.</title>
        <authorList>
            <person name="Eastman K.E."/>
            <person name="Pendleton A.L."/>
            <person name="Shaikh M.A."/>
            <person name="Suttiyut T."/>
            <person name="Ogas R."/>
            <person name="Tomko P."/>
            <person name="Gavelis G."/>
            <person name="Widhalm J.R."/>
            <person name="Wisecaver J.H."/>
        </authorList>
    </citation>
    <scope>NUCLEOTIDE SEQUENCE</scope>
    <source>
        <strain evidence="1">ECLA1</strain>
    </source>
</reference>
<name>A0AAE1AIW6_9GAST</name>
<evidence type="ECO:0000313" key="1">
    <source>
        <dbReference type="EMBL" id="KAK3788076.1"/>
    </source>
</evidence>
<dbReference type="EMBL" id="JAWDGP010001801">
    <property type="protein sequence ID" value="KAK3788076.1"/>
    <property type="molecule type" value="Genomic_DNA"/>
</dbReference>